<name>A0A8S5VHL1_9CAUD</name>
<sequence length="66" mass="7885">MLIAYLKLDHAIRPMQKRGERIFMVRRESYRVNRKNAADRLLHAFPAMIAARWADANDYLPNRRTD</sequence>
<evidence type="ECO:0000313" key="1">
    <source>
        <dbReference type="EMBL" id="DAG06174.1"/>
    </source>
</evidence>
<protein>
    <submittedName>
        <fullName evidence="1">Uncharacterized protein</fullName>
    </submittedName>
</protein>
<accession>A0A8S5VHL1</accession>
<organism evidence="1">
    <name type="scientific">Siphoviridae sp. ctNxi14</name>
    <dbReference type="NCBI Taxonomy" id="2825475"/>
    <lineage>
        <taxon>Viruses</taxon>
        <taxon>Duplodnaviria</taxon>
        <taxon>Heunggongvirae</taxon>
        <taxon>Uroviricota</taxon>
        <taxon>Caudoviricetes</taxon>
    </lineage>
</organism>
<proteinExistence type="predicted"/>
<dbReference type="EMBL" id="BK016266">
    <property type="protein sequence ID" value="DAG06174.1"/>
    <property type="molecule type" value="Genomic_DNA"/>
</dbReference>
<reference evidence="1" key="1">
    <citation type="journal article" date="2021" name="Proc. Natl. Acad. Sci. U.S.A.">
        <title>A Catalog of Tens of Thousands of Viruses from Human Metagenomes Reveals Hidden Associations with Chronic Diseases.</title>
        <authorList>
            <person name="Tisza M.J."/>
            <person name="Buck C.B."/>
        </authorList>
    </citation>
    <scope>NUCLEOTIDE SEQUENCE</scope>
    <source>
        <strain evidence="1">CtNxi14</strain>
    </source>
</reference>